<comment type="caution">
    <text evidence="1">The sequence shown here is derived from an EMBL/GenBank/DDBJ whole genome shotgun (WGS) entry which is preliminary data.</text>
</comment>
<dbReference type="AlphaFoldDB" id="A0A923HGH3"/>
<proteinExistence type="predicted"/>
<evidence type="ECO:0000313" key="1">
    <source>
        <dbReference type="EMBL" id="MBC3863304.1"/>
    </source>
</evidence>
<dbReference type="EMBL" id="JACOFV010000013">
    <property type="protein sequence ID" value="MBC3863304.1"/>
    <property type="molecule type" value="Genomic_DNA"/>
</dbReference>
<reference evidence="1" key="1">
    <citation type="submission" date="2020-08" db="EMBL/GenBank/DDBJ databases">
        <title>Novel species isolated from subtropical streams in China.</title>
        <authorList>
            <person name="Lu H."/>
        </authorList>
    </citation>
    <scope>NUCLEOTIDE SEQUENCE</scope>
    <source>
        <strain evidence="1">KACC 12607</strain>
    </source>
</reference>
<sequence>MQEIQESIKNRQVLMVCYKGLPRIIEAHIVGANSAGQEYVRGFQVGGTSCTEEVGWKLLDMKKIQAVSVIHDQHFAKPRQGYVKNDPVITTIYSQV</sequence>
<keyword evidence="2" id="KW-1185">Reference proteome</keyword>
<dbReference type="Proteomes" id="UP000634011">
    <property type="component" value="Unassembled WGS sequence"/>
</dbReference>
<organism evidence="1 2">
    <name type="scientific">Undibacterium jejuense</name>
    <dbReference type="NCBI Taxonomy" id="1344949"/>
    <lineage>
        <taxon>Bacteria</taxon>
        <taxon>Pseudomonadati</taxon>
        <taxon>Pseudomonadota</taxon>
        <taxon>Betaproteobacteria</taxon>
        <taxon>Burkholderiales</taxon>
        <taxon>Oxalobacteraceae</taxon>
        <taxon>Undibacterium</taxon>
    </lineage>
</organism>
<dbReference type="RefSeq" id="WP_186913241.1">
    <property type="nucleotide sequence ID" value="NZ_JACOFV010000013.1"/>
</dbReference>
<accession>A0A923HGH3</accession>
<evidence type="ECO:0000313" key="2">
    <source>
        <dbReference type="Proteomes" id="UP000634011"/>
    </source>
</evidence>
<name>A0A923HGH3_9BURK</name>
<gene>
    <name evidence="1" type="ORF">H8K32_14450</name>
</gene>
<protein>
    <submittedName>
        <fullName evidence="1">Uncharacterized protein</fullName>
    </submittedName>
</protein>